<dbReference type="AlphaFoldDB" id="A0A562PJE9"/>
<accession>A0A562PJE9</accession>
<keyword evidence="1" id="KW-0812">Transmembrane</keyword>
<dbReference type="RefSeq" id="WP_145879712.1">
    <property type="nucleotide sequence ID" value="NZ_CP046904.1"/>
</dbReference>
<sequence>MMRSRQRGLTLIELIVFIIVISIAVVAVLQVIGQNTARSADPIRRKQAMAIAEGLLDEVRSAAFTFCDPADPNAQFATSAAQCATTPEGLGPEKDNARPFDNVSDYGAANGAPVVYATDLAGTNFPAGYAATVTVTQAGNLGPGSAMVPATDALRIVVTVTYGNESVTLESYRTRFAPNNF</sequence>
<protein>
    <submittedName>
        <fullName evidence="3">MSHA pilin protein MshD</fullName>
    </submittedName>
</protein>
<reference evidence="3 4" key="1">
    <citation type="journal article" date="2015" name="Stand. Genomic Sci.">
        <title>Genomic Encyclopedia of Bacterial and Archaeal Type Strains, Phase III: the genomes of soil and plant-associated and newly described type strains.</title>
        <authorList>
            <person name="Whitman W.B."/>
            <person name="Woyke T."/>
            <person name="Klenk H.P."/>
            <person name="Zhou Y."/>
            <person name="Lilburn T.G."/>
            <person name="Beck B.J."/>
            <person name="De Vos P."/>
            <person name="Vandamme P."/>
            <person name="Eisen J.A."/>
            <person name="Garrity G."/>
            <person name="Hugenholtz P."/>
            <person name="Kyrpides N.C."/>
        </authorList>
    </citation>
    <scope>NUCLEOTIDE SEQUENCE [LARGE SCALE GENOMIC DNA]</scope>
    <source>
        <strain evidence="3 4">CGMCC 1.10685</strain>
    </source>
</reference>
<dbReference type="PROSITE" id="PS00409">
    <property type="entry name" value="PROKAR_NTER_METHYL"/>
    <property type="match status" value="1"/>
</dbReference>
<dbReference type="EMBL" id="CP046904">
    <property type="protein sequence ID" value="QGZ42767.1"/>
    <property type="molecule type" value="Genomic_DNA"/>
</dbReference>
<gene>
    <name evidence="2" type="ORF">GO485_29500</name>
    <name evidence="3" type="ORF">IP92_04655</name>
</gene>
<proteinExistence type="predicted"/>
<keyword evidence="1" id="KW-1133">Transmembrane helix</keyword>
<evidence type="ECO:0000313" key="3">
    <source>
        <dbReference type="EMBL" id="TWI44136.1"/>
    </source>
</evidence>
<dbReference type="Pfam" id="PF07963">
    <property type="entry name" value="N_methyl"/>
    <property type="match status" value="1"/>
</dbReference>
<feature type="transmembrane region" description="Helical" evidence="1">
    <location>
        <begin position="12"/>
        <end position="32"/>
    </location>
</feature>
<evidence type="ECO:0000313" key="5">
    <source>
        <dbReference type="Proteomes" id="UP000437862"/>
    </source>
</evidence>
<evidence type="ECO:0000256" key="1">
    <source>
        <dbReference type="SAM" id="Phobius"/>
    </source>
</evidence>
<reference evidence="3" key="2">
    <citation type="submission" date="2019-07" db="EMBL/GenBank/DDBJ databases">
        <authorList>
            <person name="Whitman W."/>
            <person name="Huntemann M."/>
            <person name="Clum A."/>
            <person name="Pillay M."/>
            <person name="Palaniappan K."/>
            <person name="Varghese N."/>
            <person name="Mikhailova N."/>
            <person name="Stamatis D."/>
            <person name="Reddy T."/>
            <person name="Daum C."/>
            <person name="Shapiro N."/>
            <person name="Ivanova N."/>
            <person name="Kyrpides N."/>
            <person name="Woyke T."/>
        </authorList>
    </citation>
    <scope>NUCLEOTIDE SEQUENCE</scope>
    <source>
        <strain evidence="3">CGMCC 1.10685</strain>
    </source>
</reference>
<dbReference type="Proteomes" id="UP000315112">
    <property type="component" value="Unassembled WGS sequence"/>
</dbReference>
<reference evidence="2 5" key="3">
    <citation type="submission" date="2019-12" db="EMBL/GenBank/DDBJ databases">
        <title>Draft Genome Sequences of Six Type Strains of the Genus Massilia.</title>
        <authorList>
            <person name="Miess H."/>
            <person name="Frediansyah A."/>
            <person name="Goeker M."/>
            <person name="Gross H."/>
        </authorList>
    </citation>
    <scope>NUCLEOTIDE SEQUENCE [LARGE SCALE GENOMIC DNA]</scope>
    <source>
        <strain evidence="2 5">DSM 26639</strain>
    </source>
</reference>
<dbReference type="InterPro" id="IPR012902">
    <property type="entry name" value="N_methyl_site"/>
</dbReference>
<keyword evidence="1" id="KW-0472">Membrane</keyword>
<keyword evidence="5" id="KW-1185">Reference proteome</keyword>
<dbReference type="EMBL" id="VLKW01000010">
    <property type="protein sequence ID" value="TWI44136.1"/>
    <property type="molecule type" value="Genomic_DNA"/>
</dbReference>
<dbReference type="Proteomes" id="UP000437862">
    <property type="component" value="Chromosome"/>
</dbReference>
<name>A0A562PJE9_9BURK</name>
<dbReference type="OrthoDB" id="8759523at2"/>
<evidence type="ECO:0000313" key="4">
    <source>
        <dbReference type="Proteomes" id="UP000315112"/>
    </source>
</evidence>
<organism evidence="3 4">
    <name type="scientific">Pseudoduganella flava</name>
    <dbReference type="NCBI Taxonomy" id="871742"/>
    <lineage>
        <taxon>Bacteria</taxon>
        <taxon>Pseudomonadati</taxon>
        <taxon>Pseudomonadota</taxon>
        <taxon>Betaproteobacteria</taxon>
        <taxon>Burkholderiales</taxon>
        <taxon>Oxalobacteraceae</taxon>
        <taxon>Telluria group</taxon>
        <taxon>Pseudoduganella</taxon>
    </lineage>
</organism>
<evidence type="ECO:0000313" key="2">
    <source>
        <dbReference type="EMBL" id="QGZ42767.1"/>
    </source>
</evidence>